<proteinExistence type="predicted"/>
<gene>
    <name evidence="1" type="ORF">BALG_00362</name>
</gene>
<protein>
    <recommendedName>
        <fullName evidence="2">DUF2946 domain-containing protein</fullName>
    </recommendedName>
</protein>
<dbReference type="EMBL" id="EQ999546">
    <property type="protein sequence ID" value="EEZ30243.1"/>
    <property type="molecule type" value="Genomic_DNA"/>
</dbReference>
<reference evidence="1" key="1">
    <citation type="submission" date="2009-01" db="EMBL/GenBank/DDBJ databases">
        <title>The Genome Sequence of Brucella pinnipedialis M292/94/1.</title>
        <authorList>
            <consortium name="The Broad Institute Genome Sequencing Platform"/>
            <person name="Ward D."/>
            <person name="Young S.K."/>
            <person name="Kodira C.D."/>
            <person name="Zeng Q."/>
            <person name="Koehrsen M."/>
            <person name="Alvarado L."/>
            <person name="Berlin A."/>
            <person name="Borenstein D."/>
            <person name="Chen Z."/>
            <person name="Engels R."/>
            <person name="Freedman E."/>
            <person name="Gellesch M."/>
            <person name="Goldberg J."/>
            <person name="Griggs A."/>
            <person name="Gujja S."/>
            <person name="Heiman D."/>
            <person name="Hepburn T."/>
            <person name="Howarth C."/>
            <person name="Jen D."/>
            <person name="Larson L."/>
            <person name="Lewis B."/>
            <person name="Mehta T."/>
            <person name="Park D."/>
            <person name="Pearson M."/>
            <person name="Roberts A."/>
            <person name="Saif S."/>
            <person name="Shea T."/>
            <person name="Shenoy N."/>
            <person name="Sisk P."/>
            <person name="Stolte C."/>
            <person name="Sykes S."/>
            <person name="Walk T."/>
            <person name="White J."/>
            <person name="Yandava C."/>
            <person name="Whatmore A.M."/>
            <person name="Perrett L.L."/>
            <person name="O'Callaghan D."/>
            <person name="Nusbaum C."/>
            <person name="Galagan J."/>
            <person name="Birren B."/>
        </authorList>
    </citation>
    <scope>NUCLEOTIDE SEQUENCE [LARGE SCALE GENOMIC DNA]</scope>
    <source>
        <strain evidence="1">M292/94/1</strain>
    </source>
</reference>
<sequence>MKLSARQLRTRLAIRILSVLALVFVGFAHKPIDLTAPDSYLIAQYKLPDGSYSALCIGNRSSDATDHGSDQHPNKNGCDACRLSSAFLCPAPANSTGAMPLIAMVDGSIPPQPILRQNVYPPSAPPQAPPFA</sequence>
<dbReference type="AlphaFoldDB" id="A0A0E1WZP0"/>
<organism evidence="1">
    <name type="scientific">Brucella pinnipedialis M292/94/1</name>
    <dbReference type="NCBI Taxonomy" id="520462"/>
    <lineage>
        <taxon>Bacteria</taxon>
        <taxon>Pseudomonadati</taxon>
        <taxon>Pseudomonadota</taxon>
        <taxon>Alphaproteobacteria</taxon>
        <taxon>Hyphomicrobiales</taxon>
        <taxon>Brucellaceae</taxon>
        <taxon>Brucella/Ochrobactrum group</taxon>
        <taxon>Brucella</taxon>
    </lineage>
</organism>
<dbReference type="GeneID" id="93017466"/>
<dbReference type="Proteomes" id="UP000004659">
    <property type="component" value="Unassembled WGS sequence"/>
</dbReference>
<dbReference type="HOGENOM" id="CLU_157254_0_0_5"/>
<name>A0A0E1WZP0_9HYPH</name>
<dbReference type="RefSeq" id="WP_002965302.1">
    <property type="nucleotide sequence ID" value="NZ_EQ999546.1"/>
</dbReference>
<accession>A0A0E1WZP0</accession>
<evidence type="ECO:0008006" key="2">
    <source>
        <dbReference type="Google" id="ProtNLM"/>
    </source>
</evidence>
<evidence type="ECO:0000313" key="1">
    <source>
        <dbReference type="EMBL" id="EEZ30243.1"/>
    </source>
</evidence>